<dbReference type="Gene3D" id="1.10.10.10">
    <property type="entry name" value="Winged helix-like DNA-binding domain superfamily/Winged helix DNA-binding domain"/>
    <property type="match status" value="1"/>
</dbReference>
<dbReference type="InterPro" id="IPR055771">
    <property type="entry name" value="DUF7347"/>
</dbReference>
<dbReference type="GO" id="GO:0005829">
    <property type="term" value="C:cytosol"/>
    <property type="evidence" value="ECO:0007669"/>
    <property type="project" value="TreeGrafter"/>
</dbReference>
<dbReference type="EMBL" id="FNEM01000001">
    <property type="protein sequence ID" value="SDI29750.1"/>
    <property type="molecule type" value="Genomic_DNA"/>
</dbReference>
<keyword evidence="5" id="KW-0804">Transcription</keyword>
<dbReference type="InterPro" id="IPR039420">
    <property type="entry name" value="WalR-like"/>
</dbReference>
<reference evidence="9" key="1">
    <citation type="submission" date="2016-10" db="EMBL/GenBank/DDBJ databases">
        <authorList>
            <person name="Varghese N."/>
            <person name="Submissions S."/>
        </authorList>
    </citation>
    <scope>NUCLEOTIDE SEQUENCE [LARGE SCALE GENOMIC DNA]</scope>
    <source>
        <strain evidence="9">DSM 23317</strain>
    </source>
</reference>
<dbReference type="CDD" id="cd00090">
    <property type="entry name" value="HTH_ARSR"/>
    <property type="match status" value="1"/>
</dbReference>
<dbReference type="Pfam" id="PF00072">
    <property type="entry name" value="Response_reg"/>
    <property type="match status" value="1"/>
</dbReference>
<evidence type="ECO:0000256" key="5">
    <source>
        <dbReference type="ARBA" id="ARBA00023163"/>
    </source>
</evidence>
<evidence type="ECO:0000313" key="9">
    <source>
        <dbReference type="Proteomes" id="UP000199527"/>
    </source>
</evidence>
<dbReference type="SMART" id="SM00418">
    <property type="entry name" value="HTH_ARSR"/>
    <property type="match status" value="1"/>
</dbReference>
<gene>
    <name evidence="8" type="ORF">SAMN04488540_10135</name>
</gene>
<evidence type="ECO:0000256" key="6">
    <source>
        <dbReference type="PROSITE-ProRule" id="PRU00169"/>
    </source>
</evidence>
<dbReference type="InterPro" id="IPR036390">
    <property type="entry name" value="WH_DNA-bd_sf"/>
</dbReference>
<keyword evidence="4" id="KW-0238">DNA-binding</keyword>
<dbReference type="OrthoDB" id="5825004at2"/>
<dbReference type="GO" id="GO:0003700">
    <property type="term" value="F:DNA-binding transcription factor activity"/>
    <property type="evidence" value="ECO:0007669"/>
    <property type="project" value="InterPro"/>
</dbReference>
<dbReference type="SUPFAM" id="SSF52172">
    <property type="entry name" value="CheY-like"/>
    <property type="match status" value="1"/>
</dbReference>
<dbReference type="RefSeq" id="WP_090359870.1">
    <property type="nucleotide sequence ID" value="NZ_FNEM01000001.1"/>
</dbReference>
<dbReference type="Gene3D" id="3.40.50.2300">
    <property type="match status" value="1"/>
</dbReference>
<sequence>MTLSILLAEDDIELNSAIEEALQCEGFTVTCCHSAEQALDEAEQQKFDIALLDLVMPGMTGVDAIAALRRLQPGIGIVITTAFATVDTAVDAMKRGADDFVTKPFNLTTLATTLRRVQAQRQPALTLPEEEANKVFSALSNPMRRAVLQQLALHKKLRFMDLCRLAGVDNHTQFNFHLRQLKQSGLVEQNANKIYFLTTHGQQMVQFIAASSDE</sequence>
<name>A0A1G8JGH9_9GAMM</name>
<protein>
    <submittedName>
        <fullName evidence="8">Helix-turn-helix domain-containing protein</fullName>
    </submittedName>
</protein>
<dbReference type="GO" id="GO:0032993">
    <property type="term" value="C:protein-DNA complex"/>
    <property type="evidence" value="ECO:0007669"/>
    <property type="project" value="TreeGrafter"/>
</dbReference>
<feature type="modified residue" description="4-aspartylphosphate" evidence="6">
    <location>
        <position position="53"/>
    </location>
</feature>
<evidence type="ECO:0000256" key="1">
    <source>
        <dbReference type="ARBA" id="ARBA00022553"/>
    </source>
</evidence>
<dbReference type="Proteomes" id="UP000199527">
    <property type="component" value="Unassembled WGS sequence"/>
</dbReference>
<keyword evidence="2" id="KW-0902">Two-component regulatory system</keyword>
<dbReference type="InterPro" id="IPR001789">
    <property type="entry name" value="Sig_transdc_resp-reg_receiver"/>
</dbReference>
<evidence type="ECO:0000313" key="8">
    <source>
        <dbReference type="EMBL" id="SDI29750.1"/>
    </source>
</evidence>
<dbReference type="Pfam" id="PF24038">
    <property type="entry name" value="DUF7347"/>
    <property type="match status" value="1"/>
</dbReference>
<keyword evidence="9" id="KW-1185">Reference proteome</keyword>
<dbReference type="AlphaFoldDB" id="A0A1G8JGH9"/>
<dbReference type="InterPro" id="IPR036388">
    <property type="entry name" value="WH-like_DNA-bd_sf"/>
</dbReference>
<evidence type="ECO:0000256" key="2">
    <source>
        <dbReference type="ARBA" id="ARBA00023012"/>
    </source>
</evidence>
<dbReference type="SUPFAM" id="SSF46785">
    <property type="entry name" value="Winged helix' DNA-binding domain"/>
    <property type="match status" value="1"/>
</dbReference>
<dbReference type="PROSITE" id="PS50110">
    <property type="entry name" value="RESPONSE_REGULATORY"/>
    <property type="match status" value="1"/>
</dbReference>
<organism evidence="8 9">
    <name type="scientific">Ferrimonas sediminum</name>
    <dbReference type="NCBI Taxonomy" id="718193"/>
    <lineage>
        <taxon>Bacteria</taxon>
        <taxon>Pseudomonadati</taxon>
        <taxon>Pseudomonadota</taxon>
        <taxon>Gammaproteobacteria</taxon>
        <taxon>Alteromonadales</taxon>
        <taxon>Ferrimonadaceae</taxon>
        <taxon>Ferrimonas</taxon>
    </lineage>
</organism>
<evidence type="ECO:0000256" key="3">
    <source>
        <dbReference type="ARBA" id="ARBA00023015"/>
    </source>
</evidence>
<dbReference type="InterPro" id="IPR011006">
    <property type="entry name" value="CheY-like_superfamily"/>
</dbReference>
<proteinExistence type="predicted"/>
<accession>A0A1G8JGH9</accession>
<feature type="domain" description="Response regulatory" evidence="7">
    <location>
        <begin position="4"/>
        <end position="118"/>
    </location>
</feature>
<dbReference type="GO" id="GO:0000976">
    <property type="term" value="F:transcription cis-regulatory region binding"/>
    <property type="evidence" value="ECO:0007669"/>
    <property type="project" value="TreeGrafter"/>
</dbReference>
<dbReference type="InterPro" id="IPR001845">
    <property type="entry name" value="HTH_ArsR_DNA-bd_dom"/>
</dbReference>
<evidence type="ECO:0000259" key="7">
    <source>
        <dbReference type="PROSITE" id="PS50110"/>
    </source>
</evidence>
<dbReference type="PANTHER" id="PTHR48111:SF1">
    <property type="entry name" value="TWO-COMPONENT RESPONSE REGULATOR ORR33"/>
    <property type="match status" value="1"/>
</dbReference>
<evidence type="ECO:0000256" key="4">
    <source>
        <dbReference type="ARBA" id="ARBA00023125"/>
    </source>
</evidence>
<dbReference type="InterPro" id="IPR011991">
    <property type="entry name" value="ArsR-like_HTH"/>
</dbReference>
<dbReference type="PANTHER" id="PTHR48111">
    <property type="entry name" value="REGULATOR OF RPOS"/>
    <property type="match status" value="1"/>
</dbReference>
<keyword evidence="3" id="KW-0805">Transcription regulation</keyword>
<keyword evidence="1 6" id="KW-0597">Phosphoprotein</keyword>
<dbReference type="CDD" id="cd00156">
    <property type="entry name" value="REC"/>
    <property type="match status" value="1"/>
</dbReference>
<dbReference type="SMART" id="SM00448">
    <property type="entry name" value="REC"/>
    <property type="match status" value="1"/>
</dbReference>
<dbReference type="GO" id="GO:0000156">
    <property type="term" value="F:phosphorelay response regulator activity"/>
    <property type="evidence" value="ECO:0007669"/>
    <property type="project" value="TreeGrafter"/>
</dbReference>